<name>A0A183F049_9BILA</name>
<reference evidence="2" key="1">
    <citation type="submission" date="2016-06" db="UniProtKB">
        <authorList>
            <consortium name="WormBaseParasite"/>
        </authorList>
    </citation>
    <scope>IDENTIFICATION</scope>
</reference>
<accession>A0A183F049</accession>
<evidence type="ECO:0000256" key="1">
    <source>
        <dbReference type="SAM" id="MobiDB-lite"/>
    </source>
</evidence>
<evidence type="ECO:0000313" key="2">
    <source>
        <dbReference type="WBParaSite" id="GPUH_0002662001-mRNA-1"/>
    </source>
</evidence>
<dbReference type="AlphaFoldDB" id="A0A183F049"/>
<organism evidence="2">
    <name type="scientific">Gongylonema pulchrum</name>
    <dbReference type="NCBI Taxonomy" id="637853"/>
    <lineage>
        <taxon>Eukaryota</taxon>
        <taxon>Metazoa</taxon>
        <taxon>Ecdysozoa</taxon>
        <taxon>Nematoda</taxon>
        <taxon>Chromadorea</taxon>
        <taxon>Rhabditida</taxon>
        <taxon>Spirurina</taxon>
        <taxon>Spiruromorpha</taxon>
        <taxon>Spiruroidea</taxon>
        <taxon>Gongylonematidae</taxon>
        <taxon>Gongylonema</taxon>
    </lineage>
</organism>
<proteinExistence type="predicted"/>
<dbReference type="WBParaSite" id="GPUH_0002662001-mRNA-1">
    <property type="protein sequence ID" value="GPUH_0002662001-mRNA-1"/>
    <property type="gene ID" value="GPUH_0002662001"/>
</dbReference>
<feature type="region of interest" description="Disordered" evidence="1">
    <location>
        <begin position="1"/>
        <end position="21"/>
    </location>
</feature>
<sequence length="99" mass="11107">LRKLENASSRHDDISEPERPENFNFAEAAVLIQDAGGGDDDDVQSDLHEVVESLDDPCELIDFTNYKPANWRSLQLKNPQKSPSFLPQVCFGLDIMLCS</sequence>
<protein>
    <submittedName>
        <fullName evidence="2">Ovule protein</fullName>
    </submittedName>
</protein>